<dbReference type="PANTHER" id="PTHR33116:SF86">
    <property type="entry name" value="REVERSE TRANSCRIPTASE DOMAIN-CONTAINING PROTEIN"/>
    <property type="match status" value="1"/>
</dbReference>
<organism evidence="6">
    <name type="scientific">Fagus sylvatica</name>
    <name type="common">Beechnut</name>
    <dbReference type="NCBI Taxonomy" id="28930"/>
    <lineage>
        <taxon>Eukaryota</taxon>
        <taxon>Viridiplantae</taxon>
        <taxon>Streptophyta</taxon>
        <taxon>Embryophyta</taxon>
        <taxon>Tracheophyta</taxon>
        <taxon>Spermatophyta</taxon>
        <taxon>Magnoliopsida</taxon>
        <taxon>eudicotyledons</taxon>
        <taxon>Gunneridae</taxon>
        <taxon>Pentapetalae</taxon>
        <taxon>rosids</taxon>
        <taxon>fabids</taxon>
        <taxon>Fagales</taxon>
        <taxon>Fagaceae</taxon>
        <taxon>Fagus</taxon>
    </lineage>
</organism>
<dbReference type="EMBL" id="OIVN01006329">
    <property type="protein sequence ID" value="SPD30725.1"/>
    <property type="molecule type" value="Genomic_DNA"/>
</dbReference>
<dbReference type="PANTHER" id="PTHR33116">
    <property type="entry name" value="REVERSE TRANSCRIPTASE ZINC-BINDING DOMAIN-CONTAINING PROTEIN-RELATED-RELATED"/>
    <property type="match status" value="1"/>
</dbReference>
<feature type="region of interest" description="Disordered" evidence="3">
    <location>
        <begin position="2068"/>
        <end position="2087"/>
    </location>
</feature>
<feature type="compositionally biased region" description="Basic and acidic residues" evidence="3">
    <location>
        <begin position="1382"/>
        <end position="1403"/>
    </location>
</feature>
<feature type="region of interest" description="Disordered" evidence="3">
    <location>
        <begin position="1355"/>
        <end position="1462"/>
    </location>
</feature>
<feature type="domain" description="Reverse transcriptase" evidence="5">
    <location>
        <begin position="412"/>
        <end position="693"/>
    </location>
</feature>
<proteinExistence type="predicted"/>
<protein>
    <recommendedName>
        <fullName evidence="7">Reverse transcriptase domain-containing protein</fullName>
    </recommendedName>
</protein>
<keyword evidence="1" id="KW-0064">Aspartyl protease</keyword>
<keyword evidence="2" id="KW-0863">Zinc-finger</keyword>
<dbReference type="GO" id="GO:0008270">
    <property type="term" value="F:zinc ion binding"/>
    <property type="evidence" value="ECO:0007669"/>
    <property type="project" value="UniProtKB-KW"/>
</dbReference>
<dbReference type="PROSITE" id="PS50158">
    <property type="entry name" value="ZF_CCHC"/>
    <property type="match status" value="1"/>
</dbReference>
<dbReference type="InterPro" id="IPR025836">
    <property type="entry name" value="Zn_knuckle_CX2CX4HX4C"/>
</dbReference>
<evidence type="ECO:0000313" key="6">
    <source>
        <dbReference type="EMBL" id="SPD30725.1"/>
    </source>
</evidence>
<evidence type="ECO:0000256" key="3">
    <source>
        <dbReference type="SAM" id="MobiDB-lite"/>
    </source>
</evidence>
<dbReference type="Pfam" id="PF13456">
    <property type="entry name" value="RVT_3"/>
    <property type="match status" value="1"/>
</dbReference>
<feature type="domain" description="CCHC-type" evidence="4">
    <location>
        <begin position="1488"/>
        <end position="1502"/>
    </location>
</feature>
<feature type="region of interest" description="Disordered" evidence="3">
    <location>
        <begin position="1619"/>
        <end position="1650"/>
    </location>
</feature>
<dbReference type="Pfam" id="PF07727">
    <property type="entry name" value="RVT_2"/>
    <property type="match status" value="1"/>
</dbReference>
<name>A0A2N9J295_FAGSY</name>
<dbReference type="InterPro" id="IPR043502">
    <property type="entry name" value="DNA/RNA_pol_sf"/>
</dbReference>
<feature type="compositionally biased region" description="Basic and acidic residues" evidence="3">
    <location>
        <begin position="1433"/>
        <end position="1443"/>
    </location>
</feature>
<dbReference type="SUPFAM" id="SSF56672">
    <property type="entry name" value="DNA/RNA polymerases"/>
    <property type="match status" value="2"/>
</dbReference>
<dbReference type="SMART" id="SM00343">
    <property type="entry name" value="ZnF_C2HC"/>
    <property type="match status" value="2"/>
</dbReference>
<evidence type="ECO:0008006" key="7">
    <source>
        <dbReference type="Google" id="ProtNLM"/>
    </source>
</evidence>
<feature type="region of interest" description="Disordered" evidence="3">
    <location>
        <begin position="1248"/>
        <end position="1300"/>
    </location>
</feature>
<dbReference type="Pfam" id="PF00078">
    <property type="entry name" value="RVT_1"/>
    <property type="match status" value="1"/>
</dbReference>
<feature type="compositionally biased region" description="Polar residues" evidence="3">
    <location>
        <begin position="2075"/>
        <end position="2087"/>
    </location>
</feature>
<dbReference type="PROSITE" id="PS50878">
    <property type="entry name" value="RT_POL"/>
    <property type="match status" value="1"/>
</dbReference>
<keyword evidence="1" id="KW-0645">Protease</keyword>
<reference evidence="6" key="1">
    <citation type="submission" date="2018-02" db="EMBL/GenBank/DDBJ databases">
        <authorList>
            <person name="Cohen D.B."/>
            <person name="Kent A.D."/>
        </authorList>
    </citation>
    <scope>NUCLEOTIDE SEQUENCE</scope>
</reference>
<dbReference type="InterPro" id="IPR036875">
    <property type="entry name" value="Znf_CCHC_sf"/>
</dbReference>
<evidence type="ECO:0000259" key="5">
    <source>
        <dbReference type="PROSITE" id="PS50878"/>
    </source>
</evidence>
<keyword evidence="1" id="KW-0378">Hydrolase</keyword>
<dbReference type="InterPro" id="IPR001878">
    <property type="entry name" value="Znf_CCHC"/>
</dbReference>
<evidence type="ECO:0000256" key="1">
    <source>
        <dbReference type="ARBA" id="ARBA00022750"/>
    </source>
</evidence>
<keyword evidence="2" id="KW-0862">Zinc</keyword>
<dbReference type="InterPro" id="IPR000477">
    <property type="entry name" value="RT_dom"/>
</dbReference>
<dbReference type="InterPro" id="IPR013103">
    <property type="entry name" value="RVT_2"/>
</dbReference>
<sequence length="2087" mass="237834">MSEDAIPETSVEDIILRTQRVSCADNRIDISIPREIPNHHEADMALAYKRRPWTIRGAHLILKVWNPELTWQEIDFSSSTFWVQVHGLPPSWHQKEYLEQVGSKAGKVLEVDFIGEPRIHWQRFVRIRVNVEVTSPLCPGIFLPKKNLSDIWIGMKYEKLPDLCFRCGIIGHGVSNCEAEKKFLRNEYGTLFPAFGNWLKSDSADSPPSIYEKSPNNGSVKQVTQNLPEVESLEVVLSWTMWWIVSRHYVLRVLNAKDKVQWTRAPAKQMNEVMWRQKSRETWLKDGDRNSRFFHLSSIIRRKKNSIEAIRGDNGEWIVKLSKIREFVVGKFHHLFTEEVIEFPEDLENLISPVISEEQNSSLNQIPTPQEIKEVLFQMQSLKAPGPDGLPPLFYKKFWPVVGKSVTLAVQNFFSSGKLLKEVNNSFIVLIPKILNPSTINHFRPISLCNTVYKIISKLLVSKLRSVLPSMISPCQSAFIPGRWIAENQLIVQEILHSFKRRKVKGGFVAMKLDLKKAYDRINWKFLKMVLSKFGFNQSFISWIMECVTTVSFSILVNGGKSKHFKPTRGLRQGDPLSPYLFIICQEILSRMIEKEFLNDGFHGVQMNLAGPAFTHVMYADDIMLFAKANSSEVKMLDKCLDKYCSWSGQCINRDKSGIVFSNHVPHEKRREIKHLLQMKKVQPNAKYLGAPLFHSNSRVKDYKFLQEKLDTQLLGWRSKALSWAGRATMIRAVALSLPTYTFSSSDVPIAVCDKLDATIRRFWWKPYKDSGKYLAWRAWDVLCSPKASGGLGFRKAKNFNDALLAKLAWMVVSNRDSLCMIALRSKYKVRGDWLCRDSAKKSSCTWRAIERLKPLISKGVCFLIGDGKNVDCWKDPWVPWLPNFIPKPRNGQISTNPLLVSNLINQESKAWHLDLLEDLFDADSTAAVKKVIIPTTPLADKMVWIADQKGIFSVKSAYKIHSNLSWPPNPDHIWQKLWKRDPYCPLCHLEEETNAHIFFHCQATKMFWFGLCWGFRPDLIPITSDIDIVKLVVDPPVCIAPPNVSKKISFQASCQFALTLECIWQFRNEVVHQGIAANPLALLKALELRIIEYTHALEGEASSTLFAAIAVIARDDAGCFVKAWTKTLPTVDPTVAKASAILWAIQLAYLEKWKNILVESDAKNCVDAILGISACSWNIYALFIVGGLRYTGDLERLEDLYNKEETYWKRFTEKSSEEENIHSEKNILIVENLLSEIPSEVREFVEKNDTNGGGSLSESSGSVGNQNSNEEKEESESVEEISPSPPKTNTAPPFNEIPTPLHKSITSLYKTISPPLMLFKSISSSTKEESAQHEENKQVFDQVGSNVIWGKGSKEVSGNKIGSSQLQARNPISGKTVQTRDPIRTDPGQRRDSFHGKQDPTHVDQSSPRVKVDLTRGDPRDSWICGSTQARDLTRGDPDQTRDPLFSSGYSTRAPCPDPPKYKFKHKRFKKQWTRKPRQENKPRDACYRCGERGHYKINCPLNKRPKNKGKEIAMTITEALVIESPSTSWWVDSAAIKHIARNRELFVDLKEKQLGEHRVYMGNNTYSDVLGESRNLISVLVLNEKGVDVKMKSGHVFISKGDISIFGVKVDDFSDKDLENSRRKRTSPKPVMPSIDATDSGRKRQRQPSSMLKDYYLMESKVVSIEDDPANFAKAMESHDAEQWLKAMHEELDSISKMKLVAKRFTQKPGMDFVDTYSSVAKFASVQIIMVVAVILDIGYEMSYLDHCIYVWRDKEKLALLSLYVDNILLASNSPDMMNETKFYLGSKFEMKDMGPANYVLGIKISRDRDSKLIHLDQENYLEKVLKRFKKEDCRPVSTPVSKGTILNKSMCPTNKIELEKMIVVPYAQVVGSLMYAMTSTRPDICYAVGLVSRYQSNPSKAHWQAVKRIFRYLQMTKSMELCFVLEELEIKGFTDADFAGDTEDRKSTSGYVFLFGGTAVSWLSKKQGCVAKYTMEAEYIACSTAVSNVVWIKRFVDSLKLDVQDRPVNVFCDNKFAISLIKSGENSSKDKHIDVNYHYIQDIVERGEIKVNFVPSAKMMADPMTKRIDSEPIQSASNRYETER</sequence>
<feature type="compositionally biased region" description="Polar residues" evidence="3">
    <location>
        <begin position="1361"/>
        <end position="1380"/>
    </location>
</feature>
<dbReference type="CDD" id="cd09272">
    <property type="entry name" value="RNase_HI_RT_Ty1"/>
    <property type="match status" value="1"/>
</dbReference>
<dbReference type="SUPFAM" id="SSF57756">
    <property type="entry name" value="Retrovirus zinc finger-like domains"/>
    <property type="match status" value="1"/>
</dbReference>
<keyword evidence="2" id="KW-0479">Metal-binding</keyword>
<evidence type="ECO:0000256" key="2">
    <source>
        <dbReference type="PROSITE-ProRule" id="PRU00047"/>
    </source>
</evidence>
<evidence type="ECO:0000259" key="4">
    <source>
        <dbReference type="PROSITE" id="PS50158"/>
    </source>
</evidence>
<dbReference type="Pfam" id="PF22936">
    <property type="entry name" value="Pol_BBD"/>
    <property type="match status" value="1"/>
</dbReference>
<dbReference type="InterPro" id="IPR054722">
    <property type="entry name" value="PolX-like_BBD"/>
</dbReference>
<dbReference type="CDD" id="cd01650">
    <property type="entry name" value="RT_nLTR_like"/>
    <property type="match status" value="1"/>
</dbReference>
<dbReference type="GO" id="GO:0003676">
    <property type="term" value="F:nucleic acid binding"/>
    <property type="evidence" value="ECO:0007669"/>
    <property type="project" value="InterPro"/>
</dbReference>
<dbReference type="GO" id="GO:0004523">
    <property type="term" value="F:RNA-DNA hybrid ribonuclease activity"/>
    <property type="evidence" value="ECO:0007669"/>
    <property type="project" value="InterPro"/>
</dbReference>
<dbReference type="GO" id="GO:0004190">
    <property type="term" value="F:aspartic-type endopeptidase activity"/>
    <property type="evidence" value="ECO:0007669"/>
    <property type="project" value="UniProtKB-KW"/>
</dbReference>
<gene>
    <name evidence="6" type="ORF">FSB_LOCUS58607</name>
</gene>
<dbReference type="InterPro" id="IPR002156">
    <property type="entry name" value="RNaseH_domain"/>
</dbReference>
<dbReference type="CDD" id="cd06222">
    <property type="entry name" value="RNase_H_like"/>
    <property type="match status" value="1"/>
</dbReference>
<dbReference type="InterPro" id="IPR044730">
    <property type="entry name" value="RNase_H-like_dom_plant"/>
</dbReference>
<dbReference type="Pfam" id="PF14392">
    <property type="entry name" value="zf-CCHC_4"/>
    <property type="match status" value="1"/>
</dbReference>
<accession>A0A2N9J295</accession>
<dbReference type="Pfam" id="PF00098">
    <property type="entry name" value="zf-CCHC"/>
    <property type="match status" value="1"/>
</dbReference>
<feature type="compositionally biased region" description="Basic and acidic residues" evidence="3">
    <location>
        <begin position="1411"/>
        <end position="1422"/>
    </location>
</feature>